<accession>A0A4Q9LX56</accession>
<dbReference type="EMBL" id="PITK01000460">
    <property type="protein sequence ID" value="TBU13348.1"/>
    <property type="molecule type" value="Genomic_DNA"/>
</dbReference>
<protein>
    <submittedName>
        <fullName evidence="1">Uncharacterized protein</fullName>
    </submittedName>
</protein>
<name>A0A4Q9LX56_9MICR</name>
<proteinExistence type="predicted"/>
<reference evidence="1 2" key="1">
    <citation type="submission" date="2017-12" db="EMBL/GenBank/DDBJ databases">
        <authorList>
            <person name="Pombert J.-F."/>
            <person name="Haag K.L."/>
            <person name="Ebert D."/>
        </authorList>
    </citation>
    <scope>NUCLEOTIDE SEQUENCE [LARGE SCALE GENOMIC DNA]</scope>
    <source>
        <strain evidence="1">IL-G-3</strain>
    </source>
</reference>
<dbReference type="Proteomes" id="UP000292282">
    <property type="component" value="Unassembled WGS sequence"/>
</dbReference>
<evidence type="ECO:0000313" key="2">
    <source>
        <dbReference type="Proteomes" id="UP000292282"/>
    </source>
</evidence>
<evidence type="ECO:0000313" key="1">
    <source>
        <dbReference type="EMBL" id="TBU13348.1"/>
    </source>
</evidence>
<comment type="caution">
    <text evidence="1">The sequence shown here is derived from an EMBL/GenBank/DDBJ whole genome shotgun (WGS) entry which is preliminary data.</text>
</comment>
<keyword evidence="2" id="KW-1185">Reference proteome</keyword>
<gene>
    <name evidence="1" type="ORF">CWI38_0460p0050</name>
</gene>
<dbReference type="AlphaFoldDB" id="A0A4Q9LX56"/>
<sequence length="50" mass="5885">MDVPNELGLFYKCSVEIISYGITLYRIGTKYHKSYLKRLQIPMNVKAYIL</sequence>
<dbReference type="VEuPathDB" id="MicrosporidiaDB:CWI38_0460p0050"/>
<organism evidence="1 2">
    <name type="scientific">Hamiltosporidium tvaerminnensis</name>
    <dbReference type="NCBI Taxonomy" id="1176355"/>
    <lineage>
        <taxon>Eukaryota</taxon>
        <taxon>Fungi</taxon>
        <taxon>Fungi incertae sedis</taxon>
        <taxon>Microsporidia</taxon>
        <taxon>Dubosqiidae</taxon>
        <taxon>Hamiltosporidium</taxon>
    </lineage>
</organism>